<gene>
    <name evidence="3" type="ORF">TRITD_7Bv1G045080</name>
</gene>
<evidence type="ECO:0000256" key="1">
    <source>
        <dbReference type="SAM" id="SignalP"/>
    </source>
</evidence>
<dbReference type="EMBL" id="LT934124">
    <property type="protein sequence ID" value="VAI84882.1"/>
    <property type="molecule type" value="Genomic_DNA"/>
</dbReference>
<protein>
    <recommendedName>
        <fullName evidence="2">Alginate lyase 2 domain-containing protein</fullName>
    </recommendedName>
</protein>
<keyword evidence="4" id="KW-1185">Reference proteome</keyword>
<sequence>MAPRALSWISVSLLVFLASWSCVAARGTRAPRTADPTDGFTAVRLGESNFALQLPFDESTGARYSFDGTVRKLWVLSSDKPHARQSHTSPRTEIRMAGYDYSSGVWQFEGYGYVPSGTTGVSIMQVFGAGETATTFMLHVYDGALRYYNRQLVEDAIYDRWFRLNVVHDVDASTLTVYIDGELKLHVQGRGGHSHYFKFGVYGQRRESSRMESHWKDVKILKKVTSKSARALQRANNKISQKL</sequence>
<proteinExistence type="predicted"/>
<dbReference type="Gene3D" id="2.60.120.200">
    <property type="match status" value="1"/>
</dbReference>
<keyword evidence="1" id="KW-0732">Signal</keyword>
<dbReference type="OMA" id="NESHYME"/>
<feature type="domain" description="Alginate lyase 2" evidence="2">
    <location>
        <begin position="48"/>
        <end position="220"/>
    </location>
</feature>
<dbReference type="AlphaFoldDB" id="A0A9R1BXM3"/>
<name>A0A9R1BXM3_TRITD</name>
<dbReference type="PANTHER" id="PTHR33681:SF10">
    <property type="entry name" value="ALGINATE LYASE 2 DOMAIN-CONTAINING PROTEIN"/>
    <property type="match status" value="1"/>
</dbReference>
<dbReference type="InterPro" id="IPR013320">
    <property type="entry name" value="ConA-like_dom_sf"/>
</dbReference>
<evidence type="ECO:0000313" key="4">
    <source>
        <dbReference type="Proteomes" id="UP000324705"/>
    </source>
</evidence>
<dbReference type="Gramene" id="TRITD7Bv1G045080.1">
    <property type="protein sequence ID" value="TRITD7Bv1G045080.1"/>
    <property type="gene ID" value="TRITD7Bv1G045080"/>
</dbReference>
<feature type="signal peptide" evidence="1">
    <location>
        <begin position="1"/>
        <end position="25"/>
    </location>
</feature>
<dbReference type="InterPro" id="IPR014895">
    <property type="entry name" value="Alginate_lyase_2"/>
</dbReference>
<accession>A0A9R1BXM3</accession>
<dbReference type="SUPFAM" id="SSF49899">
    <property type="entry name" value="Concanavalin A-like lectins/glucanases"/>
    <property type="match status" value="1"/>
</dbReference>
<dbReference type="Proteomes" id="UP000324705">
    <property type="component" value="Chromosome 7B"/>
</dbReference>
<evidence type="ECO:0000259" key="2">
    <source>
        <dbReference type="Pfam" id="PF08787"/>
    </source>
</evidence>
<organism evidence="3 4">
    <name type="scientific">Triticum turgidum subsp. durum</name>
    <name type="common">Durum wheat</name>
    <name type="synonym">Triticum durum</name>
    <dbReference type="NCBI Taxonomy" id="4567"/>
    <lineage>
        <taxon>Eukaryota</taxon>
        <taxon>Viridiplantae</taxon>
        <taxon>Streptophyta</taxon>
        <taxon>Embryophyta</taxon>
        <taxon>Tracheophyta</taxon>
        <taxon>Spermatophyta</taxon>
        <taxon>Magnoliopsida</taxon>
        <taxon>Liliopsida</taxon>
        <taxon>Poales</taxon>
        <taxon>Poaceae</taxon>
        <taxon>BOP clade</taxon>
        <taxon>Pooideae</taxon>
        <taxon>Triticodae</taxon>
        <taxon>Triticeae</taxon>
        <taxon>Triticinae</taxon>
        <taxon>Triticum</taxon>
    </lineage>
</organism>
<reference evidence="3 4" key="1">
    <citation type="submission" date="2017-09" db="EMBL/GenBank/DDBJ databases">
        <authorList>
            <consortium name="International Durum Wheat Genome Sequencing Consortium (IDWGSC)"/>
            <person name="Milanesi L."/>
        </authorList>
    </citation>
    <scope>NUCLEOTIDE SEQUENCE [LARGE SCALE GENOMIC DNA]</scope>
    <source>
        <strain evidence="4">cv. Svevo</strain>
    </source>
</reference>
<feature type="chain" id="PRO_5040315706" description="Alginate lyase 2 domain-containing protein" evidence="1">
    <location>
        <begin position="26"/>
        <end position="243"/>
    </location>
</feature>
<dbReference type="PANTHER" id="PTHR33681">
    <property type="entry name" value="BINDING PROTEIN, PUTATIVE, EXPRESSED-RELATED"/>
    <property type="match status" value="1"/>
</dbReference>
<dbReference type="Pfam" id="PF08787">
    <property type="entry name" value="Alginate_lyase2"/>
    <property type="match status" value="1"/>
</dbReference>
<evidence type="ECO:0000313" key="3">
    <source>
        <dbReference type="EMBL" id="VAI84882.1"/>
    </source>
</evidence>